<sequence length="264" mass="29979">MARTKQSAKRTRATCTSSTPPPQAQQQTSVTYPWPREQEGEPIDLDSPLLLDFNCEGWDKGTAARYNVLLRVDMLPTRFCHAETLADLGIDKDVFETLHAIGIAPLCYTTHELYPDLARHRHDHVRGFQCTLLRQLLILFHGRWRMARTKQSAKRTRATCTSSTPPPQAQQQTSATYPWSREQEGEPIDLDSPLLLDFNCEGWDKGTAARYNALLRVDMLPTCFCHAETLADFGIDEDVFETLHATGIAPLYYTTHELYPNLAR</sequence>
<feature type="region of interest" description="Disordered" evidence="1">
    <location>
        <begin position="150"/>
        <end position="182"/>
    </location>
</feature>
<feature type="region of interest" description="Disordered" evidence="1">
    <location>
        <begin position="1"/>
        <end position="31"/>
    </location>
</feature>
<protein>
    <submittedName>
        <fullName evidence="2">Uncharacterized protein</fullName>
    </submittedName>
</protein>
<feature type="compositionally biased region" description="Basic residues" evidence="1">
    <location>
        <begin position="1"/>
        <end position="12"/>
    </location>
</feature>
<dbReference type="EMBL" id="QGKX02002183">
    <property type="protein sequence ID" value="KAF3489353.1"/>
    <property type="molecule type" value="Genomic_DNA"/>
</dbReference>
<dbReference type="AlphaFoldDB" id="A0A8S9N259"/>
<accession>A0A8S9N259</accession>
<feature type="compositionally biased region" description="Low complexity" evidence="1">
    <location>
        <begin position="158"/>
        <end position="176"/>
    </location>
</feature>
<organism evidence="2 3">
    <name type="scientific">Brassica cretica</name>
    <name type="common">Mustard</name>
    <dbReference type="NCBI Taxonomy" id="69181"/>
    <lineage>
        <taxon>Eukaryota</taxon>
        <taxon>Viridiplantae</taxon>
        <taxon>Streptophyta</taxon>
        <taxon>Embryophyta</taxon>
        <taxon>Tracheophyta</taxon>
        <taxon>Spermatophyta</taxon>
        <taxon>Magnoliopsida</taxon>
        <taxon>eudicotyledons</taxon>
        <taxon>Gunneridae</taxon>
        <taxon>Pentapetalae</taxon>
        <taxon>rosids</taxon>
        <taxon>malvids</taxon>
        <taxon>Brassicales</taxon>
        <taxon>Brassicaceae</taxon>
        <taxon>Brassiceae</taxon>
        <taxon>Brassica</taxon>
    </lineage>
</organism>
<comment type="caution">
    <text evidence="2">The sequence shown here is derived from an EMBL/GenBank/DDBJ whole genome shotgun (WGS) entry which is preliminary data.</text>
</comment>
<reference evidence="2" key="1">
    <citation type="submission" date="2019-12" db="EMBL/GenBank/DDBJ databases">
        <title>Genome sequencing and annotation of Brassica cretica.</title>
        <authorList>
            <person name="Studholme D.J."/>
            <person name="Sarris P."/>
        </authorList>
    </citation>
    <scope>NUCLEOTIDE SEQUENCE</scope>
    <source>
        <strain evidence="2">PFS-109/04</strain>
        <tissue evidence="2">Leaf</tissue>
    </source>
</reference>
<dbReference type="Proteomes" id="UP000712600">
    <property type="component" value="Unassembled WGS sequence"/>
</dbReference>
<evidence type="ECO:0000256" key="1">
    <source>
        <dbReference type="SAM" id="MobiDB-lite"/>
    </source>
</evidence>
<evidence type="ECO:0000313" key="3">
    <source>
        <dbReference type="Proteomes" id="UP000712600"/>
    </source>
</evidence>
<name>A0A8S9N259_BRACR</name>
<evidence type="ECO:0000313" key="2">
    <source>
        <dbReference type="EMBL" id="KAF3489353.1"/>
    </source>
</evidence>
<proteinExistence type="predicted"/>
<gene>
    <name evidence="2" type="ORF">F2Q69_00054608</name>
</gene>